<evidence type="ECO:0000313" key="2">
    <source>
        <dbReference type="Proteomes" id="UP000646844"/>
    </source>
</evidence>
<name>A0A832TNG0_9CREN</name>
<organism evidence="1 2">
    <name type="scientific">Sulfurisphaera tokodaii</name>
    <dbReference type="NCBI Taxonomy" id="111955"/>
    <lineage>
        <taxon>Archaea</taxon>
        <taxon>Thermoproteota</taxon>
        <taxon>Thermoprotei</taxon>
        <taxon>Sulfolobales</taxon>
        <taxon>Sulfolobaceae</taxon>
        <taxon>Sulfurisphaera</taxon>
    </lineage>
</organism>
<dbReference type="GeneID" id="1459658"/>
<gene>
    <name evidence="1" type="ORF">HA332_03670</name>
</gene>
<proteinExistence type="predicted"/>
<evidence type="ECO:0000313" key="1">
    <source>
        <dbReference type="EMBL" id="HII73484.1"/>
    </source>
</evidence>
<dbReference type="RefSeq" id="WP_010979672.1">
    <property type="nucleotide sequence ID" value="NZ_BAABQO010000006.1"/>
</dbReference>
<comment type="caution">
    <text evidence="1">The sequence shown here is derived from an EMBL/GenBank/DDBJ whole genome shotgun (WGS) entry which is preliminary data.</text>
</comment>
<accession>A0A832TNG0</accession>
<reference evidence="1" key="1">
    <citation type="journal article" date="2020" name="bioRxiv">
        <title>A rank-normalized archaeal taxonomy based on genome phylogeny resolves widespread incomplete and uneven classifications.</title>
        <authorList>
            <person name="Rinke C."/>
            <person name="Chuvochina M."/>
            <person name="Mussig A.J."/>
            <person name="Chaumeil P.-A."/>
            <person name="Waite D.W."/>
            <person name="Whitman W.B."/>
            <person name="Parks D.H."/>
            <person name="Hugenholtz P."/>
        </authorList>
    </citation>
    <scope>NUCLEOTIDE SEQUENCE</scope>
    <source>
        <strain evidence="1">UBA8838</strain>
    </source>
</reference>
<protein>
    <submittedName>
        <fullName evidence="1">Uncharacterized protein</fullName>
    </submittedName>
</protein>
<dbReference type="Proteomes" id="UP000646844">
    <property type="component" value="Unassembled WGS sequence"/>
</dbReference>
<dbReference type="AlphaFoldDB" id="A0A832TNG0"/>
<dbReference type="EMBL" id="DUJO01000019">
    <property type="protein sequence ID" value="HII73484.1"/>
    <property type="molecule type" value="Genomic_DNA"/>
</dbReference>
<sequence length="417" mass="47728">MRGISSILGTLIFLQILLLALLIIIHIQNGETQVTINTIQKLQSLAEDSPVTEFVQNGVAYIYSPNPMIITHIIYPNGYIANTSIIVTKVPASEVLQGYPWAIIVTSEGSWFNISKIGNNDSSSDSIVFPYYHNYGIPFSGPIKSISSDPNWTYLGGVYGPAGYALVPLNVSINGQTFNYGVSGVEVVVYPAQQKGWINMTFYVPIQNDSANTSALNIGLYTPVNITWYAFPFLAGSGTPYYGYTIQYLYTYVWFSEQIVNPYTWYYYQLGSVYPPSNPAYNSHYYGPELDYFPAYTISGVYIQYPYMGSNAQTPPHFYFNTLYYTNPIEVYQFDINIYKGEWLLYGYSERFHTWQLLYNYTYNYTKYTYYLLIEKEVTPWEVISYNVNITSMVFPSSYPLYILVPQNVYLLQVQQS</sequence>